<dbReference type="InterPro" id="IPR045214">
    <property type="entry name" value="Surf1/Surf4"/>
</dbReference>
<keyword evidence="4 6" id="KW-1133">Transmembrane helix</keyword>
<evidence type="ECO:0000256" key="2">
    <source>
        <dbReference type="ARBA" id="ARBA00007165"/>
    </source>
</evidence>
<evidence type="ECO:0000256" key="6">
    <source>
        <dbReference type="RuleBase" id="RU363076"/>
    </source>
</evidence>
<sequence>MRFRPARVQTVVTVLLLPCFIALGVWQMHRAAEKKQLFAAEAAAEQAAPQLLDAASTGKPSLHAQAQGRYDTHHLFLLDNRVRDGRVGYFLLAPLQLGGAGPNTKAVLVNLGWVPQGESRQKLPKVSVPETPQTVTGLALTPDAPPFHLTNRQEFASGWPKVVQNAQPGQLEKALGYSLLPVVLYPDGSEVAKDRNRSMHAFGPSRHYGYAAQWFGFAAILVGIYLLHGFKRAKIGEEKQWKA</sequence>
<comment type="subcellular location">
    <subcellularLocation>
        <location evidence="6">Cell membrane</location>
        <topology evidence="6">Multi-pass membrane protein</topology>
    </subcellularLocation>
    <subcellularLocation>
        <location evidence="1">Membrane</location>
    </subcellularLocation>
</comment>
<reference evidence="7 8" key="1">
    <citation type="submission" date="2016-06" db="EMBL/GenBank/DDBJ databases">
        <title>Insight into the functional genes involving in sulfur oxidation in Pearl River water.</title>
        <authorList>
            <person name="Luo J."/>
            <person name="Tan X."/>
            <person name="Lin W."/>
        </authorList>
    </citation>
    <scope>NUCLEOTIDE SEQUENCE [LARGE SCALE GENOMIC DNA]</scope>
    <source>
        <strain evidence="7 8">LS2</strain>
    </source>
</reference>
<dbReference type="PANTHER" id="PTHR23427:SF2">
    <property type="entry name" value="SURFEIT LOCUS PROTEIN 1"/>
    <property type="match status" value="1"/>
</dbReference>
<dbReference type="InterPro" id="IPR002994">
    <property type="entry name" value="Surf1/Shy1"/>
</dbReference>
<dbReference type="AlphaFoldDB" id="A0A191ZJ75"/>
<dbReference type="STRING" id="1860122.A9404_11375"/>
<organism evidence="7 8">
    <name type="scientific">Halothiobacillus diazotrophicus</name>
    <dbReference type="NCBI Taxonomy" id="1860122"/>
    <lineage>
        <taxon>Bacteria</taxon>
        <taxon>Pseudomonadati</taxon>
        <taxon>Pseudomonadota</taxon>
        <taxon>Gammaproteobacteria</taxon>
        <taxon>Chromatiales</taxon>
        <taxon>Halothiobacillaceae</taxon>
        <taxon>Halothiobacillus</taxon>
    </lineage>
</organism>
<feature type="transmembrane region" description="Helical" evidence="6">
    <location>
        <begin position="208"/>
        <end position="227"/>
    </location>
</feature>
<dbReference type="PROSITE" id="PS50895">
    <property type="entry name" value="SURF1"/>
    <property type="match status" value="1"/>
</dbReference>
<keyword evidence="3 6" id="KW-0812">Transmembrane</keyword>
<evidence type="ECO:0000256" key="1">
    <source>
        <dbReference type="ARBA" id="ARBA00004370"/>
    </source>
</evidence>
<dbReference type="Pfam" id="PF02104">
    <property type="entry name" value="SURF1"/>
    <property type="match status" value="1"/>
</dbReference>
<evidence type="ECO:0000313" key="7">
    <source>
        <dbReference type="EMBL" id="ANJ67897.1"/>
    </source>
</evidence>
<evidence type="ECO:0000256" key="4">
    <source>
        <dbReference type="ARBA" id="ARBA00022989"/>
    </source>
</evidence>
<comment type="similarity">
    <text evidence="2 6">Belongs to the SURF1 family.</text>
</comment>
<dbReference type="Proteomes" id="UP000078596">
    <property type="component" value="Chromosome"/>
</dbReference>
<dbReference type="PANTHER" id="PTHR23427">
    <property type="entry name" value="SURFEIT LOCUS PROTEIN"/>
    <property type="match status" value="1"/>
</dbReference>
<name>A0A191ZJ75_9GAMM</name>
<dbReference type="KEGG" id="haz:A9404_11375"/>
<comment type="caution">
    <text evidence="6">Lacks conserved residue(s) required for the propagation of feature annotation.</text>
</comment>
<dbReference type="GO" id="GO:0005886">
    <property type="term" value="C:plasma membrane"/>
    <property type="evidence" value="ECO:0007669"/>
    <property type="project" value="UniProtKB-SubCell"/>
</dbReference>
<keyword evidence="8" id="KW-1185">Reference proteome</keyword>
<evidence type="ECO:0000256" key="3">
    <source>
        <dbReference type="ARBA" id="ARBA00022692"/>
    </source>
</evidence>
<keyword evidence="5 6" id="KW-0472">Membrane</keyword>
<keyword evidence="6" id="KW-1003">Cell membrane</keyword>
<accession>A0A191ZJ75</accession>
<evidence type="ECO:0000256" key="5">
    <source>
        <dbReference type="ARBA" id="ARBA00023136"/>
    </source>
</evidence>
<dbReference type="CDD" id="cd06662">
    <property type="entry name" value="SURF1"/>
    <property type="match status" value="1"/>
</dbReference>
<proteinExistence type="inferred from homology"/>
<protein>
    <recommendedName>
        <fullName evidence="6">SURF1-like protein</fullName>
    </recommendedName>
</protein>
<dbReference type="EMBL" id="CP016027">
    <property type="protein sequence ID" value="ANJ67897.1"/>
    <property type="molecule type" value="Genomic_DNA"/>
</dbReference>
<dbReference type="RefSeq" id="WP_066101685.1">
    <property type="nucleotide sequence ID" value="NZ_CP016027.1"/>
</dbReference>
<evidence type="ECO:0000313" key="8">
    <source>
        <dbReference type="Proteomes" id="UP000078596"/>
    </source>
</evidence>
<gene>
    <name evidence="7" type="ORF">A9404_11375</name>
</gene>